<feature type="transmembrane region" description="Helical" evidence="1">
    <location>
        <begin position="179"/>
        <end position="198"/>
    </location>
</feature>
<feature type="transmembrane region" description="Helical" evidence="1">
    <location>
        <begin position="75"/>
        <end position="97"/>
    </location>
</feature>
<dbReference type="AlphaFoldDB" id="A0A940WP88"/>
<keyword evidence="1" id="KW-1133">Transmembrane helix</keyword>
<dbReference type="Proteomes" id="UP000678228">
    <property type="component" value="Unassembled WGS sequence"/>
</dbReference>
<feature type="transmembrane region" description="Helical" evidence="1">
    <location>
        <begin position="109"/>
        <end position="133"/>
    </location>
</feature>
<feature type="transmembrane region" description="Helical" evidence="1">
    <location>
        <begin position="249"/>
        <end position="280"/>
    </location>
</feature>
<name>A0A940WP88_9BACI</name>
<dbReference type="RefSeq" id="WP_210595578.1">
    <property type="nucleotide sequence ID" value="NZ_JAGKSQ010000001.1"/>
</dbReference>
<keyword evidence="1" id="KW-0472">Membrane</keyword>
<evidence type="ECO:0000313" key="4">
    <source>
        <dbReference type="Proteomes" id="UP000678228"/>
    </source>
</evidence>
<reference evidence="3" key="1">
    <citation type="submission" date="2021-03" db="EMBL/GenBank/DDBJ databases">
        <title>Bacillus suaedae sp. nov., isolated from Suaeda aralocaspica.</title>
        <authorList>
            <person name="Lei R.F.R."/>
        </authorList>
    </citation>
    <scope>NUCLEOTIDE SEQUENCE</scope>
    <source>
        <strain evidence="3">YZJH907-2</strain>
    </source>
</reference>
<keyword evidence="1" id="KW-0812">Transmembrane</keyword>
<accession>A0A940WP88</accession>
<dbReference type="InterPro" id="IPR041489">
    <property type="entry name" value="PDZ_6"/>
</dbReference>
<comment type="caution">
    <text evidence="3">The sequence shown here is derived from an EMBL/GenBank/DDBJ whole genome shotgun (WGS) entry which is preliminary data.</text>
</comment>
<dbReference type="Gene3D" id="2.30.42.10">
    <property type="match status" value="1"/>
</dbReference>
<feature type="transmembrane region" description="Helical" evidence="1">
    <location>
        <begin position="52"/>
        <end position="69"/>
    </location>
</feature>
<feature type="transmembrane region" description="Helical" evidence="1">
    <location>
        <begin position="210"/>
        <end position="229"/>
    </location>
</feature>
<keyword evidence="4" id="KW-1185">Reference proteome</keyword>
<evidence type="ECO:0000256" key="1">
    <source>
        <dbReference type="SAM" id="Phobius"/>
    </source>
</evidence>
<dbReference type="Pfam" id="PF17820">
    <property type="entry name" value="PDZ_6"/>
    <property type="match status" value="1"/>
</dbReference>
<gene>
    <name evidence="3" type="ORF">J7W16_02565</name>
</gene>
<evidence type="ECO:0000313" key="3">
    <source>
        <dbReference type="EMBL" id="MBP3950000.1"/>
    </source>
</evidence>
<sequence>MVIDLLQSIGIFFAYFFANPLLYIGFILIYFLSIQRIKAERGSFHTRVYGKIADFTIPFLPALLIGLYLSSVTILLGLVITPNFIIVLVCVYVLFALTLQTRLVSPSYVLGAILILHSLEPFLGTIDFLSLVFEALSTTSVTVIAILLALLVIGEGILIRTNGATYTSPRLERSKRGKWIGLHVSKRLWIVPVVLFLPEGMVPSFEYWPVIQIANVDLQPVLIPFLIGFKQPIRSTIPRYRIQSTGLKVIAVGLVAALLAVGTYFAPMIAFALGLGIIVARELLSIKEKKYDDSQPAFFTKQPKGCVVVGVLPDSPAEKMNLLVGEVIIKVNGVYVHSETAFYEALQINSAFCKLEVLDFDGEVRFAQTALYDGKHHQIGVLLVKDGHELQNSIF</sequence>
<dbReference type="InterPro" id="IPR001478">
    <property type="entry name" value="PDZ"/>
</dbReference>
<feature type="domain" description="PDZ" evidence="2">
    <location>
        <begin position="273"/>
        <end position="361"/>
    </location>
</feature>
<dbReference type="SUPFAM" id="SSF50156">
    <property type="entry name" value="PDZ domain-like"/>
    <property type="match status" value="1"/>
</dbReference>
<dbReference type="SMART" id="SM00228">
    <property type="entry name" value="PDZ"/>
    <property type="match status" value="1"/>
</dbReference>
<protein>
    <submittedName>
        <fullName evidence="3">PDZ domain-containing protein</fullName>
    </submittedName>
</protein>
<feature type="transmembrane region" description="Helical" evidence="1">
    <location>
        <begin position="12"/>
        <end position="32"/>
    </location>
</feature>
<organism evidence="3 4">
    <name type="scientific">Halalkalibacter suaedae</name>
    <dbReference type="NCBI Taxonomy" id="2822140"/>
    <lineage>
        <taxon>Bacteria</taxon>
        <taxon>Bacillati</taxon>
        <taxon>Bacillota</taxon>
        <taxon>Bacilli</taxon>
        <taxon>Bacillales</taxon>
        <taxon>Bacillaceae</taxon>
        <taxon>Halalkalibacter</taxon>
    </lineage>
</organism>
<evidence type="ECO:0000259" key="2">
    <source>
        <dbReference type="SMART" id="SM00228"/>
    </source>
</evidence>
<feature type="transmembrane region" description="Helical" evidence="1">
    <location>
        <begin position="139"/>
        <end position="158"/>
    </location>
</feature>
<proteinExistence type="predicted"/>
<dbReference type="EMBL" id="JAGKSQ010000001">
    <property type="protein sequence ID" value="MBP3950000.1"/>
    <property type="molecule type" value="Genomic_DNA"/>
</dbReference>
<dbReference type="InterPro" id="IPR036034">
    <property type="entry name" value="PDZ_sf"/>
</dbReference>